<comment type="caution">
    <text evidence="10">The sequence shown here is derived from an EMBL/GenBank/DDBJ whole genome shotgun (WGS) entry which is preliminary data.</text>
</comment>
<accession>A0A2S7U6G4</accession>
<dbReference type="SUPFAM" id="SSF53649">
    <property type="entry name" value="Alkaline phosphatase-like"/>
    <property type="match status" value="1"/>
</dbReference>
<feature type="signal peptide" evidence="8">
    <location>
        <begin position="1"/>
        <end position="18"/>
    </location>
</feature>
<comment type="similarity">
    <text evidence="2">Belongs to the sulfatase family.</text>
</comment>
<evidence type="ECO:0000256" key="7">
    <source>
        <dbReference type="SAM" id="MobiDB-lite"/>
    </source>
</evidence>
<dbReference type="GO" id="GO:0046872">
    <property type="term" value="F:metal ion binding"/>
    <property type="evidence" value="ECO:0007669"/>
    <property type="project" value="UniProtKB-KW"/>
</dbReference>
<name>A0A2S7U6G4_9BACT</name>
<sequence length="457" mass="49985">MKHLLFLLAISIPTLSGAAQPNIIFLLSDDQHWNETSVQMHPEYANSKNSDYQTPHLEALASEGMRFSAAYAPAPVCSPTRASIQTGLSPATLHWCKAGPPVSASGNYKLLPPSSRKSLEKEQTFAGFLQQAGYATAHFGKWHIGGGGPESRGYDVSDGDIGNEAAVKFKDSNPVDIVGMTTRAGEFMQQQVMSKKPFYLQMSYLALHQPGNASKKNIARFTKMHPEMKQRSVQRMALTADLDDGVGALLDKIKKLKIENDTYVIYMSDNGAGGRGNALIKGGKGSLDEGGTRAVFIVRGPGVPENSWSHQRVVGYDLFPTFCSLAGVKGALPSNLEGGDLTKLFKGKQTSVERSQPGLLFHFPHYQTSTPVSALYHDDYKLVRDYESGLDHLFAITTDIAEKNDLSAAKPQILQLMQKMLSQQLTSTNATIPQKNPNYDPSKPTTAIKRGKPRRRK</sequence>
<feature type="compositionally biased region" description="Polar residues" evidence="7">
    <location>
        <begin position="429"/>
        <end position="445"/>
    </location>
</feature>
<evidence type="ECO:0000259" key="9">
    <source>
        <dbReference type="Pfam" id="PF00884"/>
    </source>
</evidence>
<gene>
    <name evidence="10" type="ORF">BSZ32_17175</name>
</gene>
<protein>
    <recommendedName>
        <fullName evidence="9">Sulfatase N-terminal domain-containing protein</fullName>
    </recommendedName>
</protein>
<evidence type="ECO:0000256" key="8">
    <source>
        <dbReference type="SAM" id="SignalP"/>
    </source>
</evidence>
<organism evidence="10 11">
    <name type="scientific">Rubritalea profundi</name>
    <dbReference type="NCBI Taxonomy" id="1658618"/>
    <lineage>
        <taxon>Bacteria</taxon>
        <taxon>Pseudomonadati</taxon>
        <taxon>Verrucomicrobiota</taxon>
        <taxon>Verrucomicrobiia</taxon>
        <taxon>Verrucomicrobiales</taxon>
        <taxon>Rubritaleaceae</taxon>
        <taxon>Rubritalea</taxon>
    </lineage>
</organism>
<keyword evidence="3" id="KW-0479">Metal-binding</keyword>
<dbReference type="OrthoDB" id="246867at2"/>
<dbReference type="InterPro" id="IPR000917">
    <property type="entry name" value="Sulfatase_N"/>
</dbReference>
<dbReference type="InterPro" id="IPR050738">
    <property type="entry name" value="Sulfatase"/>
</dbReference>
<dbReference type="RefSeq" id="WP_105044560.1">
    <property type="nucleotide sequence ID" value="NZ_MQWA01000001.1"/>
</dbReference>
<dbReference type="AlphaFoldDB" id="A0A2S7U6G4"/>
<keyword evidence="6" id="KW-0106">Calcium</keyword>
<dbReference type="Gene3D" id="3.30.1120.10">
    <property type="match status" value="1"/>
</dbReference>
<feature type="domain" description="Sulfatase N-terminal" evidence="9">
    <location>
        <begin position="21"/>
        <end position="328"/>
    </location>
</feature>
<reference evidence="10 11" key="1">
    <citation type="submission" date="2016-12" db="EMBL/GenBank/DDBJ databases">
        <title>Study of bacterial adaptation to deep sea.</title>
        <authorList>
            <person name="Song J."/>
            <person name="Yoshizawa S."/>
            <person name="Kogure K."/>
        </authorList>
    </citation>
    <scope>NUCLEOTIDE SEQUENCE [LARGE SCALE GENOMIC DNA]</scope>
    <source>
        <strain evidence="10 11">SAORIC-165</strain>
    </source>
</reference>
<dbReference type="PANTHER" id="PTHR42693">
    <property type="entry name" value="ARYLSULFATASE FAMILY MEMBER"/>
    <property type="match status" value="1"/>
</dbReference>
<evidence type="ECO:0000256" key="1">
    <source>
        <dbReference type="ARBA" id="ARBA00001913"/>
    </source>
</evidence>
<dbReference type="GO" id="GO:0004065">
    <property type="term" value="F:arylsulfatase activity"/>
    <property type="evidence" value="ECO:0007669"/>
    <property type="project" value="TreeGrafter"/>
</dbReference>
<feature type="chain" id="PRO_5015645878" description="Sulfatase N-terminal domain-containing protein" evidence="8">
    <location>
        <begin position="19"/>
        <end position="457"/>
    </location>
</feature>
<evidence type="ECO:0000256" key="4">
    <source>
        <dbReference type="ARBA" id="ARBA00022729"/>
    </source>
</evidence>
<proteinExistence type="inferred from homology"/>
<keyword evidence="5" id="KW-0378">Hydrolase</keyword>
<evidence type="ECO:0000313" key="11">
    <source>
        <dbReference type="Proteomes" id="UP000239907"/>
    </source>
</evidence>
<dbReference type="InterPro" id="IPR017850">
    <property type="entry name" value="Alkaline_phosphatase_core_sf"/>
</dbReference>
<keyword evidence="11" id="KW-1185">Reference proteome</keyword>
<evidence type="ECO:0000256" key="2">
    <source>
        <dbReference type="ARBA" id="ARBA00008779"/>
    </source>
</evidence>
<comment type="cofactor">
    <cofactor evidence="1">
        <name>Ca(2+)</name>
        <dbReference type="ChEBI" id="CHEBI:29108"/>
    </cofactor>
</comment>
<dbReference type="Pfam" id="PF00884">
    <property type="entry name" value="Sulfatase"/>
    <property type="match status" value="1"/>
</dbReference>
<dbReference type="Proteomes" id="UP000239907">
    <property type="component" value="Unassembled WGS sequence"/>
</dbReference>
<feature type="region of interest" description="Disordered" evidence="7">
    <location>
        <begin position="429"/>
        <end position="457"/>
    </location>
</feature>
<dbReference type="Gene3D" id="3.40.720.10">
    <property type="entry name" value="Alkaline Phosphatase, subunit A"/>
    <property type="match status" value="1"/>
</dbReference>
<evidence type="ECO:0000256" key="6">
    <source>
        <dbReference type="ARBA" id="ARBA00022837"/>
    </source>
</evidence>
<keyword evidence="4 8" id="KW-0732">Signal</keyword>
<evidence type="ECO:0000256" key="5">
    <source>
        <dbReference type="ARBA" id="ARBA00022801"/>
    </source>
</evidence>
<dbReference type="EMBL" id="MQWA01000001">
    <property type="protein sequence ID" value="PQJ30041.1"/>
    <property type="molecule type" value="Genomic_DNA"/>
</dbReference>
<evidence type="ECO:0000313" key="10">
    <source>
        <dbReference type="EMBL" id="PQJ30041.1"/>
    </source>
</evidence>
<dbReference type="PANTHER" id="PTHR42693:SF42">
    <property type="entry name" value="ARYLSULFATASE G"/>
    <property type="match status" value="1"/>
</dbReference>
<evidence type="ECO:0000256" key="3">
    <source>
        <dbReference type="ARBA" id="ARBA00022723"/>
    </source>
</evidence>